<feature type="region of interest" description="Disordered" evidence="2">
    <location>
        <begin position="320"/>
        <end position="346"/>
    </location>
</feature>
<sequence length="346" mass="37612">KVKILYAATLLTGSAGDGVSHVIEKINANSNDDSKWPFKTGQEFMTHLAGKYATMDLEADAENKLRDLDQSGKFANFTDFLTQFVNLADICDWDAAARVRFLREKTSKEMRRAFAVQINVPAKDDFAGWVRMAQQLAVNAEAERQREKTSNGHHANHGGGGGGGKAKNNDDKGDPMDIDAIKINKMSAQERERRRSMGLCFNCGRAGHLVANCPNPTKTGGRNDGNGNRGRGGRGGSTQGNQQRDGQANSNKTGEGNTNQYWYAQAAPFAGFPGGYPGPHFNQPQYPQYAQQARRGGARGGYPMQQVRMMQVPVFPAGFAHELPDDASSTDWHGNNDDGDQGQGNA</sequence>
<evidence type="ECO:0000256" key="2">
    <source>
        <dbReference type="SAM" id="MobiDB-lite"/>
    </source>
</evidence>
<keyword evidence="1" id="KW-0862">Zinc</keyword>
<keyword evidence="5" id="KW-1185">Reference proteome</keyword>
<feature type="compositionally biased region" description="Low complexity" evidence="2">
    <location>
        <begin position="283"/>
        <end position="295"/>
    </location>
</feature>
<dbReference type="SMART" id="SM00343">
    <property type="entry name" value="ZnF_C2HC"/>
    <property type="match status" value="1"/>
</dbReference>
<feature type="compositionally biased region" description="Polar residues" evidence="2">
    <location>
        <begin position="245"/>
        <end position="258"/>
    </location>
</feature>
<protein>
    <recommendedName>
        <fullName evidence="3">CCHC-type domain-containing protein</fullName>
    </recommendedName>
</protein>
<organism evidence="4 5">
    <name type="scientific">Achaetomium macrosporum</name>
    <dbReference type="NCBI Taxonomy" id="79813"/>
    <lineage>
        <taxon>Eukaryota</taxon>
        <taxon>Fungi</taxon>
        <taxon>Dikarya</taxon>
        <taxon>Ascomycota</taxon>
        <taxon>Pezizomycotina</taxon>
        <taxon>Sordariomycetes</taxon>
        <taxon>Sordariomycetidae</taxon>
        <taxon>Sordariales</taxon>
        <taxon>Chaetomiaceae</taxon>
        <taxon>Achaetomium</taxon>
    </lineage>
</organism>
<reference evidence="4" key="2">
    <citation type="submission" date="2023-05" db="EMBL/GenBank/DDBJ databases">
        <authorList>
            <consortium name="Lawrence Berkeley National Laboratory"/>
            <person name="Steindorff A."/>
            <person name="Hensen N."/>
            <person name="Bonometti L."/>
            <person name="Westerberg I."/>
            <person name="Brannstrom I.O."/>
            <person name="Guillou S."/>
            <person name="Cros-Aarteil S."/>
            <person name="Calhoun S."/>
            <person name="Haridas S."/>
            <person name="Kuo A."/>
            <person name="Mondo S."/>
            <person name="Pangilinan J."/>
            <person name="Riley R."/>
            <person name="Labutti K."/>
            <person name="Andreopoulos B."/>
            <person name="Lipzen A."/>
            <person name="Chen C."/>
            <person name="Yanf M."/>
            <person name="Daum C."/>
            <person name="Ng V."/>
            <person name="Clum A."/>
            <person name="Ohm R."/>
            <person name="Martin F."/>
            <person name="Silar P."/>
            <person name="Natvig D."/>
            <person name="Lalanne C."/>
            <person name="Gautier V."/>
            <person name="Ament-Velasquez S.L."/>
            <person name="Kruys A."/>
            <person name="Hutchinson M.I."/>
            <person name="Powell A.J."/>
            <person name="Barry K."/>
            <person name="Miller A.N."/>
            <person name="Grigoriev I.V."/>
            <person name="Debuchy R."/>
            <person name="Gladieux P."/>
            <person name="Thoren M.H."/>
            <person name="Johannesson H."/>
        </authorList>
    </citation>
    <scope>NUCLEOTIDE SEQUENCE</scope>
    <source>
        <strain evidence="4">CBS 532.94</strain>
    </source>
</reference>
<gene>
    <name evidence="4" type="ORF">C8A03DRAFT_39614</name>
</gene>
<evidence type="ECO:0000259" key="3">
    <source>
        <dbReference type="PROSITE" id="PS50158"/>
    </source>
</evidence>
<keyword evidence="1" id="KW-0863">Zinc-finger</keyword>
<feature type="region of interest" description="Disordered" evidence="2">
    <location>
        <begin position="140"/>
        <end position="177"/>
    </location>
</feature>
<comment type="caution">
    <text evidence="4">The sequence shown here is derived from an EMBL/GenBank/DDBJ whole genome shotgun (WGS) entry which is preliminary data.</text>
</comment>
<feature type="compositionally biased region" description="Basic and acidic residues" evidence="2">
    <location>
        <begin position="167"/>
        <end position="177"/>
    </location>
</feature>
<evidence type="ECO:0000313" key="5">
    <source>
        <dbReference type="Proteomes" id="UP001303760"/>
    </source>
</evidence>
<feature type="compositionally biased region" description="Gly residues" evidence="2">
    <location>
        <begin position="222"/>
        <end position="238"/>
    </location>
</feature>
<dbReference type="InterPro" id="IPR036875">
    <property type="entry name" value="Znf_CCHC_sf"/>
</dbReference>
<dbReference type="InterPro" id="IPR001878">
    <property type="entry name" value="Znf_CCHC"/>
</dbReference>
<evidence type="ECO:0000313" key="4">
    <source>
        <dbReference type="EMBL" id="KAK4232759.1"/>
    </source>
</evidence>
<dbReference type="Gene3D" id="4.10.60.10">
    <property type="entry name" value="Zinc finger, CCHC-type"/>
    <property type="match status" value="1"/>
</dbReference>
<dbReference type="Proteomes" id="UP001303760">
    <property type="component" value="Unassembled WGS sequence"/>
</dbReference>
<evidence type="ECO:0000256" key="1">
    <source>
        <dbReference type="PROSITE-ProRule" id="PRU00047"/>
    </source>
</evidence>
<dbReference type="GO" id="GO:0003676">
    <property type="term" value="F:nucleic acid binding"/>
    <property type="evidence" value="ECO:0007669"/>
    <property type="project" value="InterPro"/>
</dbReference>
<feature type="compositionally biased region" description="Basic and acidic residues" evidence="2">
    <location>
        <begin position="141"/>
        <end position="150"/>
    </location>
</feature>
<feature type="region of interest" description="Disordered" evidence="2">
    <location>
        <begin position="274"/>
        <end position="300"/>
    </location>
</feature>
<dbReference type="EMBL" id="MU860916">
    <property type="protein sequence ID" value="KAK4232759.1"/>
    <property type="molecule type" value="Genomic_DNA"/>
</dbReference>
<keyword evidence="1" id="KW-0479">Metal-binding</keyword>
<dbReference type="AlphaFoldDB" id="A0AAN7H8T5"/>
<dbReference type="SUPFAM" id="SSF57756">
    <property type="entry name" value="Retrovirus zinc finger-like domains"/>
    <property type="match status" value="1"/>
</dbReference>
<name>A0AAN7H8T5_9PEZI</name>
<feature type="region of interest" description="Disordered" evidence="2">
    <location>
        <begin position="211"/>
        <end position="258"/>
    </location>
</feature>
<dbReference type="PROSITE" id="PS50158">
    <property type="entry name" value="ZF_CCHC"/>
    <property type="match status" value="1"/>
</dbReference>
<feature type="non-terminal residue" evidence="4">
    <location>
        <position position="1"/>
    </location>
</feature>
<accession>A0AAN7H8T5</accession>
<reference evidence="4" key="1">
    <citation type="journal article" date="2023" name="Mol. Phylogenet. Evol.">
        <title>Genome-scale phylogeny and comparative genomics of the fungal order Sordariales.</title>
        <authorList>
            <person name="Hensen N."/>
            <person name="Bonometti L."/>
            <person name="Westerberg I."/>
            <person name="Brannstrom I.O."/>
            <person name="Guillou S."/>
            <person name="Cros-Aarteil S."/>
            <person name="Calhoun S."/>
            <person name="Haridas S."/>
            <person name="Kuo A."/>
            <person name="Mondo S."/>
            <person name="Pangilinan J."/>
            <person name="Riley R."/>
            <person name="LaButti K."/>
            <person name="Andreopoulos B."/>
            <person name="Lipzen A."/>
            <person name="Chen C."/>
            <person name="Yan M."/>
            <person name="Daum C."/>
            <person name="Ng V."/>
            <person name="Clum A."/>
            <person name="Steindorff A."/>
            <person name="Ohm R.A."/>
            <person name="Martin F."/>
            <person name="Silar P."/>
            <person name="Natvig D.O."/>
            <person name="Lalanne C."/>
            <person name="Gautier V."/>
            <person name="Ament-Velasquez S.L."/>
            <person name="Kruys A."/>
            <person name="Hutchinson M.I."/>
            <person name="Powell A.J."/>
            <person name="Barry K."/>
            <person name="Miller A.N."/>
            <person name="Grigoriev I.V."/>
            <person name="Debuchy R."/>
            <person name="Gladieux P."/>
            <person name="Hiltunen Thoren M."/>
            <person name="Johannesson H."/>
        </authorList>
    </citation>
    <scope>NUCLEOTIDE SEQUENCE</scope>
    <source>
        <strain evidence="4">CBS 532.94</strain>
    </source>
</reference>
<proteinExistence type="predicted"/>
<dbReference type="Pfam" id="PF00098">
    <property type="entry name" value="zf-CCHC"/>
    <property type="match status" value="1"/>
</dbReference>
<dbReference type="GO" id="GO:0008270">
    <property type="term" value="F:zinc ion binding"/>
    <property type="evidence" value="ECO:0007669"/>
    <property type="project" value="UniProtKB-KW"/>
</dbReference>
<feature type="domain" description="CCHC-type" evidence="3">
    <location>
        <begin position="200"/>
        <end position="215"/>
    </location>
</feature>